<sequence>MESQPIPHVAYYRVSTKQQGQSGLGLQAQRTQVMGFIGGQAQLVREFIEVESGKRNSRPQLLEALAYAKQHKARLVIAKLDRLSRNAGFIFALKDSGVDFVCADMPDANTLTIGIFTTLAQHERELIGERTKKALAAKKQQGFLLGSPQNLTPQAQQKGVAAIKLKAATNENNRRALLTIKGYLNQEKTLQQIADELNASGFRTAKGHFFQRVQVQQLMAKLAPSRS</sequence>
<evidence type="ECO:0000313" key="4">
    <source>
        <dbReference type="EMBL" id="AUD06627.1"/>
    </source>
</evidence>
<dbReference type="Gene3D" id="3.40.50.1390">
    <property type="entry name" value="Resolvase, N-terminal catalytic domain"/>
    <property type="match status" value="1"/>
</dbReference>
<proteinExistence type="predicted"/>
<gene>
    <name evidence="4" type="ORF">CWM47_35135</name>
</gene>
<dbReference type="SMART" id="SM00857">
    <property type="entry name" value="Resolvase"/>
    <property type="match status" value="1"/>
</dbReference>
<dbReference type="InterPro" id="IPR036162">
    <property type="entry name" value="Resolvase-like_N_sf"/>
</dbReference>
<dbReference type="GO" id="GO:0000150">
    <property type="term" value="F:DNA strand exchange activity"/>
    <property type="evidence" value="ECO:0007669"/>
    <property type="project" value="InterPro"/>
</dbReference>
<name>A0A2K8Z9U4_9BACT</name>
<dbReference type="RefSeq" id="WP_100993165.1">
    <property type="nucleotide sequence ID" value="NZ_CP025096.1"/>
</dbReference>
<dbReference type="PROSITE" id="PS51736">
    <property type="entry name" value="RECOMBINASES_3"/>
    <property type="match status" value="1"/>
</dbReference>
<dbReference type="Proteomes" id="UP000232883">
    <property type="component" value="Chromosome"/>
</dbReference>
<evidence type="ECO:0000259" key="3">
    <source>
        <dbReference type="PROSITE" id="PS51736"/>
    </source>
</evidence>
<protein>
    <submittedName>
        <fullName evidence="4">Resolvase</fullName>
    </submittedName>
</protein>
<dbReference type="AlphaFoldDB" id="A0A2K8Z9U4"/>
<dbReference type="CDD" id="cd00338">
    <property type="entry name" value="Ser_Recombinase"/>
    <property type="match status" value="1"/>
</dbReference>
<dbReference type="PANTHER" id="PTHR30461:SF2">
    <property type="entry name" value="SERINE RECOMBINASE PINE-RELATED"/>
    <property type="match status" value="1"/>
</dbReference>
<dbReference type="GO" id="GO:0003677">
    <property type="term" value="F:DNA binding"/>
    <property type="evidence" value="ECO:0007669"/>
    <property type="project" value="UniProtKB-KW"/>
</dbReference>
<dbReference type="Pfam" id="PF00239">
    <property type="entry name" value="Resolvase"/>
    <property type="match status" value="1"/>
</dbReference>
<keyword evidence="5" id="KW-1185">Reference proteome</keyword>
<evidence type="ECO:0000256" key="1">
    <source>
        <dbReference type="ARBA" id="ARBA00023125"/>
    </source>
</evidence>
<dbReference type="PANTHER" id="PTHR30461">
    <property type="entry name" value="DNA-INVERTASE FROM LAMBDOID PROPHAGE"/>
    <property type="match status" value="1"/>
</dbReference>
<dbReference type="OrthoDB" id="2290206at2"/>
<dbReference type="KEGG" id="spir:CWM47_35135"/>
<reference evidence="4 5" key="1">
    <citation type="submission" date="2017-11" db="EMBL/GenBank/DDBJ databases">
        <title>Taxonomic description and genome sequences of Spirosoma HA7 sp. nov., isolated from pollen microhabitat of Corylus avellana.</title>
        <authorList>
            <person name="Ambika Manirajan B."/>
            <person name="Suarez C."/>
            <person name="Ratering S."/>
            <person name="Geissler-Plaum R."/>
            <person name="Cardinale M."/>
            <person name="Sylvia S."/>
        </authorList>
    </citation>
    <scope>NUCLEOTIDE SEQUENCE [LARGE SCALE GENOMIC DNA]</scope>
    <source>
        <strain evidence="4 5">HA7</strain>
    </source>
</reference>
<dbReference type="SUPFAM" id="SSF53041">
    <property type="entry name" value="Resolvase-like"/>
    <property type="match status" value="1"/>
</dbReference>
<dbReference type="EMBL" id="CP025096">
    <property type="protein sequence ID" value="AUD06627.1"/>
    <property type="molecule type" value="Genomic_DNA"/>
</dbReference>
<evidence type="ECO:0000256" key="2">
    <source>
        <dbReference type="ARBA" id="ARBA00023172"/>
    </source>
</evidence>
<organism evidence="4 5">
    <name type="scientific">Spirosoma pollinicola</name>
    <dbReference type="NCBI Taxonomy" id="2057025"/>
    <lineage>
        <taxon>Bacteria</taxon>
        <taxon>Pseudomonadati</taxon>
        <taxon>Bacteroidota</taxon>
        <taxon>Cytophagia</taxon>
        <taxon>Cytophagales</taxon>
        <taxon>Cytophagaceae</taxon>
        <taxon>Spirosoma</taxon>
    </lineage>
</organism>
<keyword evidence="2" id="KW-0233">DNA recombination</keyword>
<accession>A0A2K8Z9U4</accession>
<feature type="domain" description="Resolvase/invertase-type recombinase catalytic" evidence="3">
    <location>
        <begin position="7"/>
        <end position="142"/>
    </location>
</feature>
<dbReference type="InterPro" id="IPR006119">
    <property type="entry name" value="Resolv_N"/>
</dbReference>
<keyword evidence="1" id="KW-0238">DNA-binding</keyword>
<evidence type="ECO:0000313" key="5">
    <source>
        <dbReference type="Proteomes" id="UP000232883"/>
    </source>
</evidence>
<dbReference type="InterPro" id="IPR050639">
    <property type="entry name" value="SSR_resolvase"/>
</dbReference>